<dbReference type="InterPro" id="IPR015422">
    <property type="entry name" value="PyrdxlP-dep_Trfase_small"/>
</dbReference>
<comment type="similarity">
    <text evidence="2 8">Belongs to the class-II pyridoxal-phosphate-dependent aminotransferase family.</text>
</comment>
<evidence type="ECO:0000256" key="4">
    <source>
        <dbReference type="ARBA" id="ARBA00022679"/>
    </source>
</evidence>
<dbReference type="GO" id="GO:0030170">
    <property type="term" value="F:pyridoxal phosphate binding"/>
    <property type="evidence" value="ECO:0007669"/>
    <property type="project" value="InterPro"/>
</dbReference>
<evidence type="ECO:0000313" key="17">
    <source>
        <dbReference type="EMBL" id="CAF4248923.1"/>
    </source>
</evidence>
<dbReference type="InterPro" id="IPR050087">
    <property type="entry name" value="AON_synthase_class-II"/>
</dbReference>
<evidence type="ECO:0000313" key="16">
    <source>
        <dbReference type="EMBL" id="CAF4210760.1"/>
    </source>
</evidence>
<dbReference type="Gene3D" id="3.90.1150.10">
    <property type="entry name" value="Aspartate Aminotransferase, domain 1"/>
    <property type="match status" value="1"/>
</dbReference>
<keyword evidence="6" id="KW-0012">Acyltransferase</keyword>
<dbReference type="Proteomes" id="UP000681967">
    <property type="component" value="Unassembled WGS sequence"/>
</dbReference>
<dbReference type="Proteomes" id="UP000663887">
    <property type="component" value="Unassembled WGS sequence"/>
</dbReference>
<dbReference type="EMBL" id="CAJNRE010004613">
    <property type="protein sequence ID" value="CAF2037367.1"/>
    <property type="molecule type" value="Genomic_DNA"/>
</dbReference>
<comment type="catalytic activity">
    <reaction evidence="7">
        <text>L-serine + hexadecanoyl-CoA + H(+) = 3-oxosphinganine + CO2 + CoA</text>
        <dbReference type="Rhea" id="RHEA:14761"/>
        <dbReference type="ChEBI" id="CHEBI:15378"/>
        <dbReference type="ChEBI" id="CHEBI:16526"/>
        <dbReference type="ChEBI" id="CHEBI:33384"/>
        <dbReference type="ChEBI" id="CHEBI:57287"/>
        <dbReference type="ChEBI" id="CHEBI:57379"/>
        <dbReference type="ChEBI" id="CHEBI:58299"/>
        <dbReference type="EC" id="2.3.1.50"/>
    </reaction>
</comment>
<dbReference type="SUPFAM" id="SSF53383">
    <property type="entry name" value="PLP-dependent transferases"/>
    <property type="match status" value="1"/>
</dbReference>
<evidence type="ECO:0000313" key="19">
    <source>
        <dbReference type="Proteomes" id="UP000663824"/>
    </source>
</evidence>
<evidence type="ECO:0000313" key="12">
    <source>
        <dbReference type="EMBL" id="CAF1287578.1"/>
    </source>
</evidence>
<dbReference type="Proteomes" id="UP000681720">
    <property type="component" value="Unassembled WGS sequence"/>
</dbReference>
<dbReference type="PANTHER" id="PTHR13693:SF3">
    <property type="entry name" value="LD36009P"/>
    <property type="match status" value="1"/>
</dbReference>
<dbReference type="Gene3D" id="3.40.640.10">
    <property type="entry name" value="Type I PLP-dependent aspartate aminotransferase-like (Major domain)"/>
    <property type="match status" value="1"/>
</dbReference>
<dbReference type="Proteomes" id="UP000663842">
    <property type="component" value="Unassembled WGS sequence"/>
</dbReference>
<evidence type="ECO:0000256" key="6">
    <source>
        <dbReference type="ARBA" id="ARBA00023315"/>
    </source>
</evidence>
<comment type="caution">
    <text evidence="13">The sequence shown here is derived from an EMBL/GenBank/DDBJ whole genome shotgun (WGS) entry which is preliminary data.</text>
</comment>
<dbReference type="PANTHER" id="PTHR13693">
    <property type="entry name" value="CLASS II AMINOTRANSFERASE/8-AMINO-7-OXONONANOATE SYNTHASE"/>
    <property type="match status" value="1"/>
</dbReference>
<accession>A0A816NNT7</accession>
<dbReference type="GO" id="GO:0004758">
    <property type="term" value="F:serine C-palmitoyltransferase activity"/>
    <property type="evidence" value="ECO:0007669"/>
    <property type="project" value="UniProtKB-EC"/>
</dbReference>
<keyword evidence="5 8" id="KW-0663">Pyridoxal phosphate</keyword>
<dbReference type="GO" id="GO:0046512">
    <property type="term" value="P:sphingosine biosynthetic process"/>
    <property type="evidence" value="ECO:0007669"/>
    <property type="project" value="TreeGrafter"/>
</dbReference>
<evidence type="ECO:0000259" key="10">
    <source>
        <dbReference type="Pfam" id="PF00155"/>
    </source>
</evidence>
<dbReference type="Proteomes" id="UP000663855">
    <property type="component" value="Unassembled WGS sequence"/>
</dbReference>
<dbReference type="EMBL" id="CAJOBI010020120">
    <property type="protein sequence ID" value="CAF4210760.1"/>
    <property type="molecule type" value="Genomic_DNA"/>
</dbReference>
<evidence type="ECO:0000256" key="9">
    <source>
        <dbReference type="SAM" id="MobiDB-lite"/>
    </source>
</evidence>
<name>A0A816NNT7_9BILA</name>
<dbReference type="GO" id="GO:0017059">
    <property type="term" value="C:serine palmitoyltransferase complex"/>
    <property type="evidence" value="ECO:0007669"/>
    <property type="project" value="TreeGrafter"/>
</dbReference>
<evidence type="ECO:0000313" key="18">
    <source>
        <dbReference type="EMBL" id="CAF4266953.1"/>
    </source>
</evidence>
<protein>
    <recommendedName>
        <fullName evidence="3">serine C-palmitoyltransferase</fullName>
        <ecNumber evidence="3">2.3.1.50</ecNumber>
    </recommendedName>
</protein>
<dbReference type="Proteomes" id="UP000663834">
    <property type="component" value="Unassembled WGS sequence"/>
</dbReference>
<dbReference type="GO" id="GO:0046513">
    <property type="term" value="P:ceramide biosynthetic process"/>
    <property type="evidence" value="ECO:0007669"/>
    <property type="project" value="TreeGrafter"/>
</dbReference>
<dbReference type="Proteomes" id="UP000663824">
    <property type="component" value="Unassembled WGS sequence"/>
</dbReference>
<gene>
    <name evidence="17" type="ORF">BYL167_LOCUS25465</name>
    <name evidence="11" type="ORF">CJN711_LOCUS2481</name>
    <name evidence="18" type="ORF">GIL414_LOCUS24382</name>
    <name evidence="12" type="ORF">KQP761_LOCUS4108</name>
    <name evidence="13" type="ORF">MBJ925_LOCUS10904</name>
    <name evidence="16" type="ORF">SMN809_LOCUS22303</name>
    <name evidence="15" type="ORF">UXM345_LOCUS741</name>
    <name evidence="14" type="ORF">XDN619_LOCUS29630</name>
</gene>
<dbReference type="EMBL" id="CAJOBJ010029899">
    <property type="protein sequence ID" value="CAF4266953.1"/>
    <property type="molecule type" value="Genomic_DNA"/>
</dbReference>
<dbReference type="InterPro" id="IPR001917">
    <property type="entry name" value="Aminotrans_II_pyridoxalP_BS"/>
</dbReference>
<dbReference type="PROSITE" id="PS00599">
    <property type="entry name" value="AA_TRANSFER_CLASS_2"/>
    <property type="match status" value="1"/>
</dbReference>
<dbReference type="EMBL" id="CAJNOV010000150">
    <property type="protein sequence ID" value="CAF1003749.1"/>
    <property type="molecule type" value="Genomic_DNA"/>
</dbReference>
<dbReference type="EMBL" id="CAJOBH010025818">
    <property type="protein sequence ID" value="CAF4248923.1"/>
    <property type="molecule type" value="Genomic_DNA"/>
</dbReference>
<dbReference type="EC" id="2.3.1.50" evidence="3"/>
<comment type="cofactor">
    <cofactor evidence="1 8">
        <name>pyridoxal 5'-phosphate</name>
        <dbReference type="ChEBI" id="CHEBI:597326"/>
    </cofactor>
</comment>
<dbReference type="EMBL" id="CAJNRG010014478">
    <property type="protein sequence ID" value="CAF2156172.1"/>
    <property type="molecule type" value="Genomic_DNA"/>
</dbReference>
<sequence>MPEKVNADQGLDKKMNKSLSSNSKVKHFNKKESLFHNYEDFEETPTSAAVITVLGYAILSALGWLRDFLRNIGFEEKKTANDPNPKDFVPLYQSYECFYTRNLYTRIRDVFNQPIASVAGAKVEVMERLSDDFNWTFKFSGKKLPSINLGSYNYLGFAENQGPCSEQAIKSIEKYGVTTSSTRHELGNQQYMKELECLMAEYLSMEDCIAFGMGFATNALNIPILVGKGDLILSDRLNHTSLILGARLSGAAVHTFDHNDIQDLESKLRDAIIHGQPRTCRPWKKILIIVEGVYSMEGSLCKLSEIIELKKKYKAYLYVDEAHSIGAIGPRGRGVVDYWKVNANDIDIHMGTFTKSFGSAGGYLAGKKTLIDHIRVYSHSACYSSSMSAPIVQQIISALNIIMGRDGTNDGQKRIQQLACNVRYFRRQLVDMGFIVYGNDNSPVVPVMIFMPAKIAAVNREMLKRGCAVVTVGFPATALTESRVRFCISAGHTKEMLDHALKSMDEVGQLVSLRYSKQNRHRRWHELNHADYDKEYLS</sequence>
<evidence type="ECO:0000256" key="2">
    <source>
        <dbReference type="ARBA" id="ARBA00008392"/>
    </source>
</evidence>
<evidence type="ECO:0000313" key="13">
    <source>
        <dbReference type="EMBL" id="CAF2037367.1"/>
    </source>
</evidence>
<evidence type="ECO:0000313" key="11">
    <source>
        <dbReference type="EMBL" id="CAF1003749.1"/>
    </source>
</evidence>
<evidence type="ECO:0000256" key="1">
    <source>
        <dbReference type="ARBA" id="ARBA00001933"/>
    </source>
</evidence>
<evidence type="ECO:0000256" key="8">
    <source>
        <dbReference type="RuleBase" id="RU003693"/>
    </source>
</evidence>
<organism evidence="13 19">
    <name type="scientific">Rotaria magnacalcarata</name>
    <dbReference type="NCBI Taxonomy" id="392030"/>
    <lineage>
        <taxon>Eukaryota</taxon>
        <taxon>Metazoa</taxon>
        <taxon>Spiralia</taxon>
        <taxon>Gnathifera</taxon>
        <taxon>Rotifera</taxon>
        <taxon>Eurotatoria</taxon>
        <taxon>Bdelloidea</taxon>
        <taxon>Philodinida</taxon>
        <taxon>Philodinidae</taxon>
        <taxon>Rotaria</taxon>
    </lineage>
</organism>
<keyword evidence="4" id="KW-0808">Transferase</keyword>
<reference evidence="13" key="1">
    <citation type="submission" date="2021-02" db="EMBL/GenBank/DDBJ databases">
        <authorList>
            <person name="Nowell W R."/>
        </authorList>
    </citation>
    <scope>NUCLEOTIDE SEQUENCE</scope>
</reference>
<dbReference type="EMBL" id="CAJOBF010000034">
    <property type="protein sequence ID" value="CAF3729605.1"/>
    <property type="molecule type" value="Genomic_DNA"/>
</dbReference>
<dbReference type="InterPro" id="IPR015421">
    <property type="entry name" value="PyrdxlP-dep_Trfase_major"/>
</dbReference>
<dbReference type="OrthoDB" id="65434at2759"/>
<feature type="compositionally biased region" description="Basic and acidic residues" evidence="9">
    <location>
        <begin position="1"/>
        <end position="15"/>
    </location>
</feature>
<feature type="region of interest" description="Disordered" evidence="9">
    <location>
        <begin position="1"/>
        <end position="20"/>
    </location>
</feature>
<dbReference type="GO" id="GO:0016020">
    <property type="term" value="C:membrane"/>
    <property type="evidence" value="ECO:0007669"/>
    <property type="project" value="GOC"/>
</dbReference>
<evidence type="ECO:0000256" key="7">
    <source>
        <dbReference type="ARBA" id="ARBA00048528"/>
    </source>
</evidence>
<feature type="domain" description="Aminotransferase class I/classII large" evidence="10">
    <location>
        <begin position="147"/>
        <end position="503"/>
    </location>
</feature>
<evidence type="ECO:0000313" key="14">
    <source>
        <dbReference type="EMBL" id="CAF2156172.1"/>
    </source>
</evidence>
<dbReference type="CDD" id="cd06454">
    <property type="entry name" value="KBL_like"/>
    <property type="match status" value="1"/>
</dbReference>
<dbReference type="AlphaFoldDB" id="A0A816NNT7"/>
<dbReference type="EMBL" id="CAJNOW010000632">
    <property type="protein sequence ID" value="CAF1287578.1"/>
    <property type="molecule type" value="Genomic_DNA"/>
</dbReference>
<dbReference type="InterPro" id="IPR015424">
    <property type="entry name" value="PyrdxlP-dep_Trfase"/>
</dbReference>
<dbReference type="Proteomes" id="UP000676336">
    <property type="component" value="Unassembled WGS sequence"/>
</dbReference>
<dbReference type="Pfam" id="PF00155">
    <property type="entry name" value="Aminotran_1_2"/>
    <property type="match status" value="1"/>
</dbReference>
<dbReference type="InterPro" id="IPR004839">
    <property type="entry name" value="Aminotransferase_I/II_large"/>
</dbReference>
<evidence type="ECO:0000256" key="5">
    <source>
        <dbReference type="ARBA" id="ARBA00022898"/>
    </source>
</evidence>
<evidence type="ECO:0000313" key="15">
    <source>
        <dbReference type="EMBL" id="CAF3729605.1"/>
    </source>
</evidence>
<proteinExistence type="inferred from homology"/>
<evidence type="ECO:0000256" key="3">
    <source>
        <dbReference type="ARBA" id="ARBA00013220"/>
    </source>
</evidence>